<evidence type="ECO:0000313" key="5">
    <source>
        <dbReference type="Proteomes" id="UP000319859"/>
    </source>
</evidence>
<comment type="caution">
    <text evidence="4">The sequence shown here is derived from an EMBL/GenBank/DDBJ whole genome shotgun (WGS) entry which is preliminary data.</text>
</comment>
<reference evidence="4 5" key="1">
    <citation type="submission" date="2019-06" db="EMBL/GenBank/DDBJ databases">
        <title>Genomic Encyclopedia of Type Strains, Phase IV (KMG-V): Genome sequencing to study the core and pangenomes of soil and plant-associated prokaryotes.</title>
        <authorList>
            <person name="Whitman W."/>
        </authorList>
    </citation>
    <scope>NUCLEOTIDE SEQUENCE [LARGE SCALE GENOMIC DNA]</scope>
    <source>
        <strain evidence="4 5">BR 11880</strain>
    </source>
</reference>
<dbReference type="InterPro" id="IPR013108">
    <property type="entry name" value="Amidohydro_3"/>
</dbReference>
<evidence type="ECO:0000256" key="2">
    <source>
        <dbReference type="SAM" id="SignalP"/>
    </source>
</evidence>
<dbReference type="RefSeq" id="WP_186457364.1">
    <property type="nucleotide sequence ID" value="NZ_VITN01000008.1"/>
</dbReference>
<dbReference type="InterPro" id="IPR011059">
    <property type="entry name" value="Metal-dep_hydrolase_composite"/>
</dbReference>
<feature type="region of interest" description="Disordered" evidence="1">
    <location>
        <begin position="479"/>
        <end position="514"/>
    </location>
</feature>
<dbReference type="GO" id="GO:0016810">
    <property type="term" value="F:hydrolase activity, acting on carbon-nitrogen (but not peptide) bonds"/>
    <property type="evidence" value="ECO:0007669"/>
    <property type="project" value="InterPro"/>
</dbReference>
<feature type="domain" description="Amidohydrolase 3" evidence="3">
    <location>
        <begin position="370"/>
        <end position="471"/>
    </location>
</feature>
<dbReference type="PROSITE" id="PS51257">
    <property type="entry name" value="PROKAR_LIPOPROTEIN"/>
    <property type="match status" value="1"/>
</dbReference>
<dbReference type="InterPro" id="IPR032466">
    <property type="entry name" value="Metal_Hydrolase"/>
</dbReference>
<dbReference type="SUPFAM" id="SSF51556">
    <property type="entry name" value="Metallo-dependent hydrolases"/>
    <property type="match status" value="1"/>
</dbReference>
<feature type="signal peptide" evidence="2">
    <location>
        <begin position="1"/>
        <end position="24"/>
    </location>
</feature>
<dbReference type="SUPFAM" id="SSF51338">
    <property type="entry name" value="Composite domain of metallo-dependent hydrolases"/>
    <property type="match status" value="1"/>
</dbReference>
<dbReference type="Pfam" id="PF07969">
    <property type="entry name" value="Amidohydro_3"/>
    <property type="match status" value="1"/>
</dbReference>
<accession>A0A560FBH9</accession>
<protein>
    <submittedName>
        <fullName evidence="4">Imidazolonepropionase-like amidohydrolase</fullName>
    </submittedName>
</protein>
<dbReference type="PANTHER" id="PTHR43135">
    <property type="entry name" value="ALPHA-D-RIBOSE 1-METHYLPHOSPHONATE 5-TRIPHOSPHATE DIPHOSPHATASE"/>
    <property type="match status" value="1"/>
</dbReference>
<keyword evidence="2" id="KW-0732">Signal</keyword>
<dbReference type="EMBL" id="VITN01000008">
    <property type="protein sequence ID" value="TWB18969.1"/>
    <property type="molecule type" value="Genomic_DNA"/>
</dbReference>
<feature type="compositionally biased region" description="Low complexity" evidence="1">
    <location>
        <begin position="25"/>
        <end position="39"/>
    </location>
</feature>
<dbReference type="InterPro" id="IPR051781">
    <property type="entry name" value="Metallo-dep_Hydrolase"/>
</dbReference>
<name>A0A560FBH9_9PROT</name>
<sequence>MKRHHRVVPLVAALALLGACASSAHQDTSSAPAGSAPAGDKGKDKPVYAGLDPADDKNPFPSTYHPLPSVATALVGATVFTGTGARIDGGTVVLVDGKIAAVGKDIPVPAGAKVIDAHGKYVTPGIIDAHSHLGVYATPGVWANSDGNEMTDPNTAQVWAEHSVWPQDPGFIRALEGGITTLEILPGSANLFGGRAVILKNVPGRTVQDKKFPGAPYGLKMACGENPKRVYGSKGRTPATRMGNVFGYRKAWIDAQEYRRKWDDYRRKLADYKAGKGDKAPDAPKRDLQMDTLAGVLDGSILAQNHCYRADEMAQMIDISHEFGFHIAMFHHGSEAYKIADILKKEDICVATWGEWWGFKMEAYDGIEENAALLQKAGVCTVIHSDDDILTQHLVQEATIALAAGRRMGIQIDEAEAIKWVTANPAKSIGVLDKTGTLETGKMGDVVLWSADPFSVYATADQVFIDGALVYDRHDPAVQPKSDFELGQTGPAHPGPQGVGPGRPVMSPSTEQPQ</sequence>
<keyword evidence="4" id="KW-0378">Hydrolase</keyword>
<evidence type="ECO:0000313" key="4">
    <source>
        <dbReference type="EMBL" id="TWB18969.1"/>
    </source>
</evidence>
<dbReference type="CDD" id="cd01309">
    <property type="entry name" value="Met_dep_hydrolase_C"/>
    <property type="match status" value="1"/>
</dbReference>
<feature type="chain" id="PRO_5022182377" evidence="2">
    <location>
        <begin position="25"/>
        <end position="514"/>
    </location>
</feature>
<evidence type="ECO:0000259" key="3">
    <source>
        <dbReference type="Pfam" id="PF07969"/>
    </source>
</evidence>
<gene>
    <name evidence="4" type="ORF">FBZ89_10824</name>
</gene>
<feature type="region of interest" description="Disordered" evidence="1">
    <location>
        <begin position="25"/>
        <end position="63"/>
    </location>
</feature>
<dbReference type="PANTHER" id="PTHR43135:SF3">
    <property type="entry name" value="ALPHA-D-RIBOSE 1-METHYLPHOSPHONATE 5-TRIPHOSPHATE DIPHOSPHATASE"/>
    <property type="match status" value="1"/>
</dbReference>
<dbReference type="Proteomes" id="UP000319859">
    <property type="component" value="Unassembled WGS sequence"/>
</dbReference>
<proteinExistence type="predicted"/>
<dbReference type="Gene3D" id="3.20.20.140">
    <property type="entry name" value="Metal-dependent hydrolases"/>
    <property type="match status" value="1"/>
</dbReference>
<organism evidence="4 5">
    <name type="scientific">Nitrospirillum amazonense</name>
    <dbReference type="NCBI Taxonomy" id="28077"/>
    <lineage>
        <taxon>Bacteria</taxon>
        <taxon>Pseudomonadati</taxon>
        <taxon>Pseudomonadota</taxon>
        <taxon>Alphaproteobacteria</taxon>
        <taxon>Rhodospirillales</taxon>
        <taxon>Azospirillaceae</taxon>
        <taxon>Nitrospirillum</taxon>
    </lineage>
</organism>
<dbReference type="AlphaFoldDB" id="A0A560FBH9"/>
<evidence type="ECO:0000256" key="1">
    <source>
        <dbReference type="SAM" id="MobiDB-lite"/>
    </source>
</evidence>